<accession>A0ACC0ZXN7</accession>
<dbReference type="Proteomes" id="UP001164250">
    <property type="component" value="Chromosome 13"/>
</dbReference>
<evidence type="ECO:0000313" key="1">
    <source>
        <dbReference type="EMBL" id="KAJ0079517.1"/>
    </source>
</evidence>
<comment type="caution">
    <text evidence="1">The sequence shown here is derived from an EMBL/GenBank/DDBJ whole genome shotgun (WGS) entry which is preliminary data.</text>
</comment>
<evidence type="ECO:0000313" key="2">
    <source>
        <dbReference type="Proteomes" id="UP001164250"/>
    </source>
</evidence>
<organism evidence="1 2">
    <name type="scientific">Pistacia atlantica</name>
    <dbReference type="NCBI Taxonomy" id="434234"/>
    <lineage>
        <taxon>Eukaryota</taxon>
        <taxon>Viridiplantae</taxon>
        <taxon>Streptophyta</taxon>
        <taxon>Embryophyta</taxon>
        <taxon>Tracheophyta</taxon>
        <taxon>Spermatophyta</taxon>
        <taxon>Magnoliopsida</taxon>
        <taxon>eudicotyledons</taxon>
        <taxon>Gunneridae</taxon>
        <taxon>Pentapetalae</taxon>
        <taxon>rosids</taxon>
        <taxon>malvids</taxon>
        <taxon>Sapindales</taxon>
        <taxon>Anacardiaceae</taxon>
        <taxon>Pistacia</taxon>
    </lineage>
</organism>
<gene>
    <name evidence="1" type="ORF">Patl1_23200</name>
</gene>
<dbReference type="EMBL" id="CM047909">
    <property type="protein sequence ID" value="KAJ0079517.1"/>
    <property type="molecule type" value="Genomic_DNA"/>
</dbReference>
<reference evidence="2" key="1">
    <citation type="journal article" date="2023" name="G3 (Bethesda)">
        <title>Genome assembly and association tests identify interacting loci associated with vigor, precocity, and sex in interspecific pistachio rootstocks.</title>
        <authorList>
            <person name="Palmer W."/>
            <person name="Jacygrad E."/>
            <person name="Sagayaradj S."/>
            <person name="Cavanaugh K."/>
            <person name="Han R."/>
            <person name="Bertier L."/>
            <person name="Beede B."/>
            <person name="Kafkas S."/>
            <person name="Golino D."/>
            <person name="Preece J."/>
            <person name="Michelmore R."/>
        </authorList>
    </citation>
    <scope>NUCLEOTIDE SEQUENCE [LARGE SCALE GENOMIC DNA]</scope>
</reference>
<keyword evidence="2" id="KW-1185">Reference proteome</keyword>
<name>A0ACC0ZXN7_9ROSI</name>
<proteinExistence type="predicted"/>
<protein>
    <submittedName>
        <fullName evidence="1">Uncharacterized protein</fullName>
    </submittedName>
</protein>
<sequence length="26" mass="3190">MNVLMILRVWVVKQLPKQIIWLKLIN</sequence>